<proteinExistence type="predicted"/>
<dbReference type="InterPro" id="IPR000182">
    <property type="entry name" value="GNAT_dom"/>
</dbReference>
<dbReference type="PROSITE" id="PS51186">
    <property type="entry name" value="GNAT"/>
    <property type="match status" value="1"/>
</dbReference>
<comment type="caution">
    <text evidence="2">The sequence shown here is derived from an EMBL/GenBank/DDBJ whole genome shotgun (WGS) entry which is preliminary data.</text>
</comment>
<name>A0ABS7XU38_9FLAO</name>
<dbReference type="PANTHER" id="PTHR43792:SF16">
    <property type="entry name" value="N-ACETYLTRANSFERASE DOMAIN-CONTAINING PROTEIN"/>
    <property type="match status" value="1"/>
</dbReference>
<feature type="domain" description="N-acetyltransferase" evidence="1">
    <location>
        <begin position="10"/>
        <end position="174"/>
    </location>
</feature>
<dbReference type="InterPro" id="IPR051531">
    <property type="entry name" value="N-acetyltransferase"/>
</dbReference>
<organism evidence="2 3">
    <name type="scientific">Winogradskyella alexanderae</name>
    <dbReference type="NCBI Taxonomy" id="2877123"/>
    <lineage>
        <taxon>Bacteria</taxon>
        <taxon>Pseudomonadati</taxon>
        <taxon>Bacteroidota</taxon>
        <taxon>Flavobacteriia</taxon>
        <taxon>Flavobacteriales</taxon>
        <taxon>Flavobacteriaceae</taxon>
        <taxon>Winogradskyella</taxon>
    </lineage>
</organism>
<dbReference type="SUPFAM" id="SSF55729">
    <property type="entry name" value="Acyl-CoA N-acyltransferases (Nat)"/>
    <property type="match status" value="1"/>
</dbReference>
<evidence type="ECO:0000313" key="2">
    <source>
        <dbReference type="EMBL" id="MCA0132326.1"/>
    </source>
</evidence>
<dbReference type="PANTHER" id="PTHR43792">
    <property type="entry name" value="GNAT FAMILY, PUTATIVE (AFU_ORTHOLOGUE AFUA_3G00765)-RELATED-RELATED"/>
    <property type="match status" value="1"/>
</dbReference>
<dbReference type="Pfam" id="PF13302">
    <property type="entry name" value="Acetyltransf_3"/>
    <property type="match status" value="1"/>
</dbReference>
<dbReference type="Gene3D" id="3.40.630.30">
    <property type="match status" value="1"/>
</dbReference>
<accession>A0ABS7XU38</accession>
<dbReference type="InterPro" id="IPR016181">
    <property type="entry name" value="Acyl_CoA_acyltransferase"/>
</dbReference>
<dbReference type="Proteomes" id="UP001198901">
    <property type="component" value="Unassembled WGS sequence"/>
</dbReference>
<gene>
    <name evidence="2" type="ORF">LBU54_06990</name>
</gene>
<evidence type="ECO:0000259" key="1">
    <source>
        <dbReference type="PROSITE" id="PS51186"/>
    </source>
</evidence>
<evidence type="ECO:0000313" key="3">
    <source>
        <dbReference type="Proteomes" id="UP001198901"/>
    </source>
</evidence>
<sequence>MTHLIETARLYLRQLFLTDAHDMFEMDSNPKVHRFLGNKPVTSIEQSRSIIENILQQHQDYGVGRLAMILKSTDEFIGWSGLKYEREVRKELNYYDLGYRLKEEFWGKGYATESAIASLKYGFTSLKLKEINACAQSDHMVSNKILKKIGMIQDGTFIFDGNLCNWYKVFNQAL</sequence>
<keyword evidence="3" id="KW-1185">Reference proteome</keyword>
<protein>
    <submittedName>
        <fullName evidence="2">GNAT family N-acetyltransferase</fullName>
    </submittedName>
</protein>
<dbReference type="RefSeq" id="WP_224527698.1">
    <property type="nucleotide sequence ID" value="NZ_JAIUJR010000003.1"/>
</dbReference>
<dbReference type="EMBL" id="JAIUJR010000003">
    <property type="protein sequence ID" value="MCA0132326.1"/>
    <property type="molecule type" value="Genomic_DNA"/>
</dbReference>
<reference evidence="3" key="1">
    <citation type="submission" date="2023-07" db="EMBL/GenBank/DDBJ databases">
        <authorList>
            <person name="Yue Y."/>
        </authorList>
    </citation>
    <scope>NUCLEOTIDE SEQUENCE [LARGE SCALE GENOMIC DNA]</scope>
    <source>
        <strain evidence="3">D23</strain>
    </source>
</reference>